<sequence>MYSYKSSTINFKTDSEQHNELMNPIDNSFQKLSDCLLEYQQYNDFTKPENFITSHRSPTSSSSSLYSELLLLKQPITSSSVPNLHVKPSYSNEFNKSFKQPDYLPSQKTTDPPIVTDNVINMKYNLSSTMKLSNLILPFTDRNEDNVAEINSVDNYEINKNPMKNDLTKYNHNNEMNNVKFGISTTRKDSVSCITSTNYVTSQMKCFH</sequence>
<comment type="caution">
    <text evidence="1">The sequence shown here is derived from an EMBL/GenBank/DDBJ whole genome shotgun (WGS) entry which is preliminary data.</text>
</comment>
<evidence type="ECO:0000313" key="1">
    <source>
        <dbReference type="EMBL" id="TNN15956.1"/>
    </source>
</evidence>
<gene>
    <name evidence="1" type="ORF">EWB00_000934</name>
</gene>
<reference evidence="1 2" key="1">
    <citation type="submission" date="2019-03" db="EMBL/GenBank/DDBJ databases">
        <title>An improved genome assembly of the fluke Schistosoma japonicum.</title>
        <authorList>
            <person name="Hu W."/>
            <person name="Luo F."/>
            <person name="Yin M."/>
            <person name="Mo X."/>
            <person name="Sun C."/>
            <person name="Wu Q."/>
            <person name="Zhu B."/>
            <person name="Xiang M."/>
            <person name="Wang J."/>
            <person name="Wang Y."/>
            <person name="Zhang T."/>
            <person name="Xu B."/>
            <person name="Zheng H."/>
            <person name="Feng Z."/>
        </authorList>
    </citation>
    <scope>NUCLEOTIDE SEQUENCE [LARGE SCALE GENOMIC DNA]</scope>
    <source>
        <strain evidence="1">HuSjv2</strain>
        <tissue evidence="1">Worms</tissue>
    </source>
</reference>
<organism evidence="1 2">
    <name type="scientific">Schistosoma japonicum</name>
    <name type="common">Blood fluke</name>
    <dbReference type="NCBI Taxonomy" id="6182"/>
    <lineage>
        <taxon>Eukaryota</taxon>
        <taxon>Metazoa</taxon>
        <taxon>Spiralia</taxon>
        <taxon>Lophotrochozoa</taxon>
        <taxon>Platyhelminthes</taxon>
        <taxon>Trematoda</taxon>
        <taxon>Digenea</taxon>
        <taxon>Strigeidida</taxon>
        <taxon>Schistosomatoidea</taxon>
        <taxon>Schistosomatidae</taxon>
        <taxon>Schistosoma</taxon>
    </lineage>
</organism>
<evidence type="ECO:0000313" key="2">
    <source>
        <dbReference type="Proteomes" id="UP000311919"/>
    </source>
</evidence>
<keyword evidence="2" id="KW-1185">Reference proteome</keyword>
<accession>A0A4Z2DHJ5</accession>
<protein>
    <submittedName>
        <fullName evidence="1">Uncharacterized protein</fullName>
    </submittedName>
</protein>
<proteinExistence type="predicted"/>
<name>A0A4Z2DHJ5_SCHJA</name>
<dbReference type="AlphaFoldDB" id="A0A4Z2DHJ5"/>
<dbReference type="EMBL" id="SKCS01000139">
    <property type="protein sequence ID" value="TNN15956.1"/>
    <property type="molecule type" value="Genomic_DNA"/>
</dbReference>
<dbReference type="Proteomes" id="UP000311919">
    <property type="component" value="Unassembled WGS sequence"/>
</dbReference>
<dbReference type="OrthoDB" id="10586674at2759"/>